<organism evidence="1 2">
    <name type="scientific">Streptomyces lunalinharesii</name>
    <dbReference type="NCBI Taxonomy" id="333384"/>
    <lineage>
        <taxon>Bacteria</taxon>
        <taxon>Bacillati</taxon>
        <taxon>Actinomycetota</taxon>
        <taxon>Actinomycetes</taxon>
        <taxon>Kitasatosporales</taxon>
        <taxon>Streptomycetaceae</taxon>
        <taxon>Streptomyces</taxon>
    </lineage>
</organism>
<evidence type="ECO:0000313" key="1">
    <source>
        <dbReference type="EMBL" id="GAA2646277.1"/>
    </source>
</evidence>
<gene>
    <name evidence="1" type="ORF">GCM10009864_05890</name>
</gene>
<dbReference type="RefSeq" id="WP_344573252.1">
    <property type="nucleotide sequence ID" value="NZ_BAAARK010000001.1"/>
</dbReference>
<dbReference type="Gene3D" id="3.40.50.300">
    <property type="entry name" value="P-loop containing nucleotide triphosphate hydrolases"/>
    <property type="match status" value="1"/>
</dbReference>
<reference evidence="2" key="1">
    <citation type="journal article" date="2019" name="Int. J. Syst. Evol. Microbiol.">
        <title>The Global Catalogue of Microorganisms (GCM) 10K type strain sequencing project: providing services to taxonomists for standard genome sequencing and annotation.</title>
        <authorList>
            <consortium name="The Broad Institute Genomics Platform"/>
            <consortium name="The Broad Institute Genome Sequencing Center for Infectious Disease"/>
            <person name="Wu L."/>
            <person name="Ma J."/>
        </authorList>
    </citation>
    <scope>NUCLEOTIDE SEQUENCE [LARGE SCALE GENOMIC DNA]</scope>
    <source>
        <strain evidence="2">JCM 16374</strain>
    </source>
</reference>
<comment type="caution">
    <text evidence="1">The sequence shown here is derived from an EMBL/GenBank/DDBJ whole genome shotgun (WGS) entry which is preliminary data.</text>
</comment>
<dbReference type="SUPFAM" id="SSF52540">
    <property type="entry name" value="P-loop containing nucleoside triphosphate hydrolases"/>
    <property type="match status" value="1"/>
</dbReference>
<keyword evidence="2" id="KW-1185">Reference proteome</keyword>
<dbReference type="Proteomes" id="UP001500994">
    <property type="component" value="Unassembled WGS sequence"/>
</dbReference>
<name>A0ABP6DPY5_9ACTN</name>
<accession>A0ABP6DPY5</accession>
<dbReference type="InterPro" id="IPR027417">
    <property type="entry name" value="P-loop_NTPase"/>
</dbReference>
<proteinExistence type="predicted"/>
<dbReference type="EMBL" id="BAAARK010000001">
    <property type="protein sequence ID" value="GAA2646277.1"/>
    <property type="molecule type" value="Genomic_DNA"/>
</dbReference>
<sequence>MSTTPGRTLRVCVIGLSGAGKSTCASMIEEFARARGLSHTRVKLAQPLYDLQAEVYRTAGAELAAGAQDQLLMEALAGALRRIRPASLADDFTRRLAATDADLVINDDLRDPHVDAPALRAQGFRVLRIVCDEGLRQKRLAERGDPTRADASTRELDRIEPDAVLDNGADLDAYRTAVHQVLEGWL</sequence>
<evidence type="ECO:0008006" key="3">
    <source>
        <dbReference type="Google" id="ProtNLM"/>
    </source>
</evidence>
<protein>
    <recommendedName>
        <fullName evidence="3">Dephospho-CoA kinase</fullName>
    </recommendedName>
</protein>
<evidence type="ECO:0000313" key="2">
    <source>
        <dbReference type="Proteomes" id="UP001500994"/>
    </source>
</evidence>